<protein>
    <recommendedName>
        <fullName evidence="4">Glycosyltransferase</fullName>
        <ecNumber evidence="4">2.4.1.-</ecNumber>
    </recommendedName>
</protein>
<comment type="similarity">
    <text evidence="1 3">Belongs to the UDP-glycosyltransferase family.</text>
</comment>
<evidence type="ECO:0000256" key="2">
    <source>
        <dbReference type="ARBA" id="ARBA00022679"/>
    </source>
</evidence>
<dbReference type="FunFam" id="3.40.50.2000:FF:000019">
    <property type="entry name" value="Glycosyltransferase"/>
    <property type="match status" value="1"/>
</dbReference>
<evidence type="ECO:0000313" key="6">
    <source>
        <dbReference type="Proteomes" id="UP000238479"/>
    </source>
</evidence>
<dbReference type="OMA" id="EYCIREM"/>
<dbReference type="CDD" id="cd03784">
    <property type="entry name" value="GT1_Gtf-like"/>
    <property type="match status" value="1"/>
</dbReference>
<dbReference type="Gene3D" id="3.40.50.2000">
    <property type="entry name" value="Glycogen Phosphorylase B"/>
    <property type="match status" value="2"/>
</dbReference>
<dbReference type="InterPro" id="IPR035595">
    <property type="entry name" value="UDP_glycos_trans_CS"/>
</dbReference>
<dbReference type="PANTHER" id="PTHR11926:SF1560">
    <property type="entry name" value="UDP-GLYCOSYLTRANSFERASE 74E1-RELATED"/>
    <property type="match status" value="1"/>
</dbReference>
<keyword evidence="3 5" id="KW-0328">Glycosyltransferase</keyword>
<evidence type="ECO:0000313" key="5">
    <source>
        <dbReference type="EMBL" id="PRQ38057.1"/>
    </source>
</evidence>
<dbReference type="SUPFAM" id="SSF53756">
    <property type="entry name" value="UDP-Glycosyltransferase/glycogen phosphorylase"/>
    <property type="match status" value="1"/>
</dbReference>
<keyword evidence="6" id="KW-1185">Reference proteome</keyword>
<accession>A0A2P6QV55</accession>
<dbReference type="AlphaFoldDB" id="A0A2P6QV55"/>
<dbReference type="EMBL" id="PDCK01000042">
    <property type="protein sequence ID" value="PRQ38057.1"/>
    <property type="molecule type" value="Genomic_DNA"/>
</dbReference>
<dbReference type="InterPro" id="IPR002213">
    <property type="entry name" value="UDP_glucos_trans"/>
</dbReference>
<sequence length="461" mass="51895">MAEKNGGNQSHILVFFFPVQGHMNPMVQFSKRLASKGQKVTIVTTTSASKSMKTGSFGRNLNIELVSDGSEHVQQGSETMKQSVERVQTETTKSLVELIKKIKNSSDANEKYLLKFLVYHYSMPWALNIAREQGIDGGPFYTTPASVKTICYHFHKGVLKLPLEEPTKKLPGLPPLQLEDLPSFFSDPNSDPIFVDIAMQQFSNLNEVKWIFHSTFEKLENEVLEWMANQNLPIKAIGPTIPSMFLDKKLEDDKDYGLNLFEPNVECTEWLDSKETGSVVYASFGSLANLTKEQFEELAWGLYNSNHNFLWVVRESEKEKLPTNFGDRIAEKGLVVTWCTQLQVLAHKAVGCFLTHCGWNSALEALSLGVPMVGMPHRADHPTVAKYVKDVWKVGVRVKVKEGSVTKEEISACIRQVMDTDKGMEFRKAALVWKEWAKEAMAEGGSSDKNIEEFVAKMKLT</sequence>
<proteinExistence type="inferred from homology"/>
<dbReference type="Pfam" id="PF00201">
    <property type="entry name" value="UDPGT"/>
    <property type="match status" value="1"/>
</dbReference>
<dbReference type="EC" id="2.4.1.-" evidence="4"/>
<dbReference type="Gramene" id="PRQ38057">
    <property type="protein sequence ID" value="PRQ38057"/>
    <property type="gene ID" value="RchiOBHm_Chr4g0409591"/>
</dbReference>
<dbReference type="PANTHER" id="PTHR11926">
    <property type="entry name" value="GLUCOSYL/GLUCURONOSYL TRANSFERASES"/>
    <property type="match status" value="1"/>
</dbReference>
<name>A0A2P6QV55_ROSCH</name>
<evidence type="ECO:0000256" key="1">
    <source>
        <dbReference type="ARBA" id="ARBA00009995"/>
    </source>
</evidence>
<gene>
    <name evidence="5" type="ORF">RchiOBHm_Chr4g0409591</name>
</gene>
<dbReference type="OrthoDB" id="5835829at2759"/>
<evidence type="ECO:0000256" key="4">
    <source>
        <dbReference type="RuleBase" id="RU362057"/>
    </source>
</evidence>
<keyword evidence="2 3" id="KW-0808">Transferase</keyword>
<evidence type="ECO:0000256" key="3">
    <source>
        <dbReference type="RuleBase" id="RU003718"/>
    </source>
</evidence>
<dbReference type="Proteomes" id="UP000238479">
    <property type="component" value="Chromosome 4"/>
</dbReference>
<dbReference type="GO" id="GO:0080043">
    <property type="term" value="F:quercetin 3-O-glucosyltransferase activity"/>
    <property type="evidence" value="ECO:0007669"/>
    <property type="project" value="TreeGrafter"/>
</dbReference>
<comment type="caution">
    <text evidence="5">The sequence shown here is derived from an EMBL/GenBank/DDBJ whole genome shotgun (WGS) entry which is preliminary data.</text>
</comment>
<dbReference type="PROSITE" id="PS00375">
    <property type="entry name" value="UDPGT"/>
    <property type="match status" value="1"/>
</dbReference>
<reference evidence="5 6" key="1">
    <citation type="journal article" date="2018" name="Nat. Genet.">
        <title>The Rosa genome provides new insights in the design of modern roses.</title>
        <authorList>
            <person name="Bendahmane M."/>
        </authorList>
    </citation>
    <scope>NUCLEOTIDE SEQUENCE [LARGE SCALE GENOMIC DNA]</scope>
    <source>
        <strain evidence="6">cv. Old Blush</strain>
    </source>
</reference>
<organism evidence="5 6">
    <name type="scientific">Rosa chinensis</name>
    <name type="common">China rose</name>
    <dbReference type="NCBI Taxonomy" id="74649"/>
    <lineage>
        <taxon>Eukaryota</taxon>
        <taxon>Viridiplantae</taxon>
        <taxon>Streptophyta</taxon>
        <taxon>Embryophyta</taxon>
        <taxon>Tracheophyta</taxon>
        <taxon>Spermatophyta</taxon>
        <taxon>Magnoliopsida</taxon>
        <taxon>eudicotyledons</taxon>
        <taxon>Gunneridae</taxon>
        <taxon>Pentapetalae</taxon>
        <taxon>rosids</taxon>
        <taxon>fabids</taxon>
        <taxon>Rosales</taxon>
        <taxon>Rosaceae</taxon>
        <taxon>Rosoideae</taxon>
        <taxon>Rosoideae incertae sedis</taxon>
        <taxon>Rosa</taxon>
    </lineage>
</organism>
<dbReference type="GO" id="GO:0080044">
    <property type="term" value="F:quercetin 7-O-glucosyltransferase activity"/>
    <property type="evidence" value="ECO:0007669"/>
    <property type="project" value="TreeGrafter"/>
</dbReference>